<organism evidence="2 3">
    <name type="scientific">Puccinia triticina</name>
    <dbReference type="NCBI Taxonomy" id="208348"/>
    <lineage>
        <taxon>Eukaryota</taxon>
        <taxon>Fungi</taxon>
        <taxon>Dikarya</taxon>
        <taxon>Basidiomycota</taxon>
        <taxon>Pucciniomycotina</taxon>
        <taxon>Pucciniomycetes</taxon>
        <taxon>Pucciniales</taxon>
        <taxon>Pucciniaceae</taxon>
        <taxon>Puccinia</taxon>
    </lineage>
</organism>
<sequence length="213" mass="22968">MGTNANRDGGRAPHPYADPAIVGPLHRAPTVPTSPLRPNRDGGRAPHPFADPAIVGPVPRAPTAPNFPPLPAPRVARSNAIRRAARPPPGPDVELKDIEINGDWVNKALGLTPTHRTYPRARTTTLTQPPPPLRRAPPNSSTLPPHPAPRASRPPLSLSSRRRGLPLPPSPRPPLSLSSRRRHGMTILIPQDLPQELRDIQLSAAMTRDDDST</sequence>
<dbReference type="RefSeq" id="XP_053017283.1">
    <property type="nucleotide sequence ID" value="XM_053166417.1"/>
</dbReference>
<proteinExistence type="predicted"/>
<evidence type="ECO:0000313" key="2">
    <source>
        <dbReference type="EMBL" id="WAQ81728.1"/>
    </source>
</evidence>
<evidence type="ECO:0000313" key="3">
    <source>
        <dbReference type="Proteomes" id="UP001164743"/>
    </source>
</evidence>
<dbReference type="EMBL" id="CP110422">
    <property type="protein sequence ID" value="WAQ81728.1"/>
    <property type="molecule type" value="Genomic_DNA"/>
</dbReference>
<protein>
    <submittedName>
        <fullName evidence="2">Uncharacterized protein</fullName>
    </submittedName>
</protein>
<dbReference type="Proteomes" id="UP001164743">
    <property type="component" value="Chromosome 2A"/>
</dbReference>
<feature type="compositionally biased region" description="Pro residues" evidence="1">
    <location>
        <begin position="59"/>
        <end position="69"/>
    </location>
</feature>
<reference evidence="2" key="1">
    <citation type="submission" date="2022-10" db="EMBL/GenBank/DDBJ databases">
        <title>Puccinia triticina Genome sequencing and assembly.</title>
        <authorList>
            <person name="Li C."/>
        </authorList>
    </citation>
    <scope>NUCLEOTIDE SEQUENCE</scope>
    <source>
        <strain evidence="2">Pt15</strain>
    </source>
</reference>
<feature type="region of interest" description="Disordered" evidence="1">
    <location>
        <begin position="111"/>
        <end position="213"/>
    </location>
</feature>
<feature type="compositionally biased region" description="Low complexity" evidence="1">
    <location>
        <begin position="149"/>
        <end position="159"/>
    </location>
</feature>
<name>A0ABY7C981_9BASI</name>
<keyword evidence="3" id="KW-1185">Reference proteome</keyword>
<feature type="region of interest" description="Disordered" evidence="1">
    <location>
        <begin position="1"/>
        <end position="69"/>
    </location>
</feature>
<dbReference type="GeneID" id="77807301"/>
<accession>A0ABY7C981</accession>
<gene>
    <name evidence="2" type="ORF">PtA15_2A39</name>
</gene>
<evidence type="ECO:0000256" key="1">
    <source>
        <dbReference type="SAM" id="MobiDB-lite"/>
    </source>
</evidence>